<dbReference type="GO" id="GO:0070813">
    <property type="term" value="P:hydrogen sulfide metabolic process"/>
    <property type="evidence" value="ECO:0007669"/>
    <property type="project" value="TreeGrafter"/>
</dbReference>
<evidence type="ECO:0000259" key="2">
    <source>
        <dbReference type="SMART" id="SM00849"/>
    </source>
</evidence>
<dbReference type="GO" id="GO:0006749">
    <property type="term" value="P:glutathione metabolic process"/>
    <property type="evidence" value="ECO:0007669"/>
    <property type="project" value="InterPro"/>
</dbReference>
<dbReference type="InterPro" id="IPR001279">
    <property type="entry name" value="Metallo-B-lactamas"/>
</dbReference>
<accession>A0A839FC40</accession>
<dbReference type="SUPFAM" id="SSF56281">
    <property type="entry name" value="Metallo-hydrolase/oxidoreductase"/>
    <property type="match status" value="1"/>
</dbReference>
<organism evidence="3 4">
    <name type="scientific">Dokdonella fugitiva</name>
    <dbReference type="NCBI Taxonomy" id="328517"/>
    <lineage>
        <taxon>Bacteria</taxon>
        <taxon>Pseudomonadati</taxon>
        <taxon>Pseudomonadota</taxon>
        <taxon>Gammaproteobacteria</taxon>
        <taxon>Lysobacterales</taxon>
        <taxon>Rhodanobacteraceae</taxon>
        <taxon>Dokdonella</taxon>
    </lineage>
</organism>
<name>A0A839FC40_9GAMM</name>
<dbReference type="InterPro" id="IPR044528">
    <property type="entry name" value="POD-like_MBL-fold"/>
</dbReference>
<dbReference type="GO" id="GO:0016787">
    <property type="term" value="F:hydrolase activity"/>
    <property type="evidence" value="ECO:0007669"/>
    <property type="project" value="UniProtKB-KW"/>
</dbReference>
<gene>
    <name evidence="3" type="ORF">FHW12_003937</name>
</gene>
<dbReference type="Proteomes" id="UP000550401">
    <property type="component" value="Unassembled WGS sequence"/>
</dbReference>
<dbReference type="GO" id="GO:0050313">
    <property type="term" value="F:sulfur dioxygenase activity"/>
    <property type="evidence" value="ECO:0007669"/>
    <property type="project" value="InterPro"/>
</dbReference>
<evidence type="ECO:0000256" key="1">
    <source>
        <dbReference type="ARBA" id="ARBA00022723"/>
    </source>
</evidence>
<dbReference type="SMART" id="SM00849">
    <property type="entry name" value="Lactamase_B"/>
    <property type="match status" value="1"/>
</dbReference>
<dbReference type="InterPro" id="IPR051682">
    <property type="entry name" value="Mito_Persulfide_Diox"/>
</dbReference>
<evidence type="ECO:0000313" key="4">
    <source>
        <dbReference type="Proteomes" id="UP000550401"/>
    </source>
</evidence>
<dbReference type="Gene3D" id="3.60.15.10">
    <property type="entry name" value="Ribonuclease Z/Hydroxyacylglutathione hydrolase-like"/>
    <property type="match status" value="1"/>
</dbReference>
<feature type="domain" description="Metallo-beta-lactamase" evidence="2">
    <location>
        <begin position="16"/>
        <end position="206"/>
    </location>
</feature>
<dbReference type="RefSeq" id="WP_182532721.1">
    <property type="nucleotide sequence ID" value="NZ_JACGXL010000007.1"/>
</dbReference>
<sequence>MSSHPAVHSFHHAASGTWTHVVADPASGRTAIIDPVLDFDVASGRVGTQPANELLAHLGELGLEAALILETHAHADHLSAGAWLRDRLGVPLAIGAGIVDVQRTFKRLLALGDDFPTDGRSFDRLLRDGDSIDVGALRIHVVATPGHTPDSVAYLAGDAAFVGDTLFAPGAGTARCDFPGGSAATLYRSIRRLYELPDETRVFLCHDYPAAGAEATAMARIGEEKRSNSQLRADTTEADYVVVRERRDATLAVPKLLWPAIQFNIRGGRLPPADTLGRRHFRLPVFLDAD</sequence>
<keyword evidence="1" id="KW-0479">Metal-binding</keyword>
<dbReference type="AlphaFoldDB" id="A0A839FC40"/>
<dbReference type="InterPro" id="IPR036866">
    <property type="entry name" value="RibonucZ/Hydroxyglut_hydro"/>
</dbReference>
<reference evidence="3 4" key="1">
    <citation type="submission" date="2020-07" db="EMBL/GenBank/DDBJ databases">
        <title>Genomic Encyclopedia of Type Strains, Phase IV (KMG-V): Genome sequencing to study the core and pangenomes of soil and plant-associated prokaryotes.</title>
        <authorList>
            <person name="Whitman W."/>
        </authorList>
    </citation>
    <scope>NUCLEOTIDE SEQUENCE [LARGE SCALE GENOMIC DNA]</scope>
    <source>
        <strain evidence="3 4">RH2WT43</strain>
    </source>
</reference>
<dbReference type="CDD" id="cd07724">
    <property type="entry name" value="POD-like_MBL-fold"/>
    <property type="match status" value="1"/>
</dbReference>
<dbReference type="EMBL" id="JACGXL010000007">
    <property type="protein sequence ID" value="MBA8889691.1"/>
    <property type="molecule type" value="Genomic_DNA"/>
</dbReference>
<dbReference type="PANTHER" id="PTHR43084">
    <property type="entry name" value="PERSULFIDE DIOXYGENASE ETHE1"/>
    <property type="match status" value="1"/>
</dbReference>
<comment type="caution">
    <text evidence="3">The sequence shown here is derived from an EMBL/GenBank/DDBJ whole genome shotgun (WGS) entry which is preliminary data.</text>
</comment>
<dbReference type="PANTHER" id="PTHR43084:SF1">
    <property type="entry name" value="PERSULFIDE DIOXYGENASE ETHE1, MITOCHONDRIAL"/>
    <property type="match status" value="1"/>
</dbReference>
<keyword evidence="4" id="KW-1185">Reference proteome</keyword>
<dbReference type="Pfam" id="PF00753">
    <property type="entry name" value="Lactamase_B"/>
    <property type="match status" value="1"/>
</dbReference>
<keyword evidence="3" id="KW-0378">Hydrolase</keyword>
<evidence type="ECO:0000313" key="3">
    <source>
        <dbReference type="EMBL" id="MBA8889691.1"/>
    </source>
</evidence>
<protein>
    <submittedName>
        <fullName evidence="3">Glyoxylase-like metal-dependent hydrolase (Beta-lactamase superfamily II)</fullName>
    </submittedName>
</protein>
<dbReference type="GO" id="GO:0046872">
    <property type="term" value="F:metal ion binding"/>
    <property type="evidence" value="ECO:0007669"/>
    <property type="project" value="UniProtKB-KW"/>
</dbReference>
<proteinExistence type="predicted"/>